<dbReference type="EMBL" id="CP024963">
    <property type="protein sequence ID" value="ATZ17579.1"/>
    <property type="molecule type" value="Genomic_DNA"/>
</dbReference>
<keyword evidence="3" id="KW-1185">Reference proteome</keyword>
<feature type="chain" id="PRO_5014972480" description="Variable surface lipoprotein" evidence="1">
    <location>
        <begin position="19"/>
        <end position="393"/>
    </location>
</feature>
<dbReference type="AlphaFoldDB" id="A0A2K8NUU2"/>
<evidence type="ECO:0000313" key="3">
    <source>
        <dbReference type="Proteomes" id="UP000232063"/>
    </source>
</evidence>
<dbReference type="NCBIfam" id="NF038029">
    <property type="entry name" value="LP_plasma"/>
    <property type="match status" value="1"/>
</dbReference>
<proteinExistence type="predicted"/>
<dbReference type="KEGG" id="elj:ELUMI_v1c08580"/>
<evidence type="ECO:0008006" key="4">
    <source>
        <dbReference type="Google" id="ProtNLM"/>
    </source>
</evidence>
<accession>A0A2K8NUU2</accession>
<feature type="signal peptide" evidence="1">
    <location>
        <begin position="1"/>
        <end position="18"/>
    </location>
</feature>
<evidence type="ECO:0000313" key="2">
    <source>
        <dbReference type="EMBL" id="ATZ17579.1"/>
    </source>
</evidence>
<dbReference type="InterPro" id="IPR054816">
    <property type="entry name" value="Lipoprotein_mollicutes-type_CS"/>
</dbReference>
<dbReference type="Proteomes" id="UP000232063">
    <property type="component" value="Chromosome"/>
</dbReference>
<gene>
    <name evidence="2" type="ORF">ELUMI_v1c08580</name>
</gene>
<dbReference type="GO" id="GO:0016020">
    <property type="term" value="C:membrane"/>
    <property type="evidence" value="ECO:0007669"/>
    <property type="project" value="InterPro"/>
</dbReference>
<keyword evidence="1" id="KW-0732">Signal</keyword>
<organism evidence="2 3">
    <name type="scientific">Williamsoniiplasma luminosum</name>
    <dbReference type="NCBI Taxonomy" id="214888"/>
    <lineage>
        <taxon>Bacteria</taxon>
        <taxon>Bacillati</taxon>
        <taxon>Mycoplasmatota</taxon>
        <taxon>Mollicutes</taxon>
        <taxon>Entomoplasmatales</taxon>
        <taxon>Williamsoniiplasma</taxon>
    </lineage>
</organism>
<dbReference type="NCBIfam" id="NF045726">
    <property type="entry name" value="XXplasma_LP"/>
    <property type="match status" value="1"/>
</dbReference>
<name>A0A2K8NUU2_9MOLU</name>
<dbReference type="RefSeq" id="WP_025734838.1">
    <property type="nucleotide sequence ID" value="NZ_CP024963.1"/>
</dbReference>
<evidence type="ECO:0000256" key="1">
    <source>
        <dbReference type="SAM" id="SignalP"/>
    </source>
</evidence>
<sequence length="393" mass="41142">MKKLLTLLGSVGMVAATAATVVACSKPKEEEKFDATVAPTGTNEIKVKNDDLKTHTGVKAIEVDKDGKEIKEAEKQLLNVTAVLAPATGTEASTHKLIKFTAKDKAGKAFIKLSGVKAEKAGESELFGTLYKVNIAKHDISKGIEIKAYRGETKAEVEKLIHDEISKKANGATLALTTDYTITGLVETLVGSEEVTVKAAADSKVITGEFKFTVSKEAKPDDKTVNVAALKTEIQTSLTAAVADGQAAIVKVKAVLANATWSSKVTGTVVEKAQAEKTLTVTLTPAEGFTLNGTSPFDVTYTTAAPVDKTVDVAALKTEIQTSLTAAVANETAAIGKVNAVLTHTNWNSKVTGTVAPKAQAEKTLTVTLTPAEGFTLNGTSPFDVTYTVTTGK</sequence>
<dbReference type="InterPro" id="IPR007880">
    <property type="entry name" value="Spiralin"/>
</dbReference>
<protein>
    <recommendedName>
        <fullName evidence="4">Variable surface lipoprotein</fullName>
    </recommendedName>
</protein>
<dbReference type="Pfam" id="PF05215">
    <property type="entry name" value="Spiralin"/>
    <property type="match status" value="1"/>
</dbReference>
<reference evidence="2 3" key="1">
    <citation type="submission" date="2017-11" db="EMBL/GenBank/DDBJ databases">
        <title>Genome sequence of Entomoplasma luminosum PIMN-1 (ATCC 49195).</title>
        <authorList>
            <person name="Lo W.-S."/>
            <person name="Gasparich G.E."/>
            <person name="Kuo C.-H."/>
        </authorList>
    </citation>
    <scope>NUCLEOTIDE SEQUENCE [LARGE SCALE GENOMIC DNA]</scope>
    <source>
        <strain evidence="2 3">PIMN-1</strain>
    </source>
</reference>
<dbReference type="PROSITE" id="PS51257">
    <property type="entry name" value="PROKAR_LIPOPROTEIN"/>
    <property type="match status" value="1"/>
</dbReference>